<evidence type="ECO:0000313" key="6">
    <source>
        <dbReference type="Proteomes" id="UP000738325"/>
    </source>
</evidence>
<dbReference type="OrthoDB" id="2436876at2759"/>
<feature type="compositionally biased region" description="Low complexity" evidence="2">
    <location>
        <begin position="121"/>
        <end position="130"/>
    </location>
</feature>
<organism evidence="5 6">
    <name type="scientific">Dissophora globulifera</name>
    <dbReference type="NCBI Taxonomy" id="979702"/>
    <lineage>
        <taxon>Eukaryota</taxon>
        <taxon>Fungi</taxon>
        <taxon>Fungi incertae sedis</taxon>
        <taxon>Mucoromycota</taxon>
        <taxon>Mortierellomycotina</taxon>
        <taxon>Mortierellomycetes</taxon>
        <taxon>Mortierellales</taxon>
        <taxon>Mortierellaceae</taxon>
        <taxon>Dissophora</taxon>
    </lineage>
</organism>
<dbReference type="InterPro" id="IPR052982">
    <property type="entry name" value="SRP1/TIP1-like"/>
</dbReference>
<feature type="region of interest" description="Disordered" evidence="2">
    <location>
        <begin position="118"/>
        <end position="144"/>
    </location>
</feature>
<dbReference type="Pfam" id="PF10342">
    <property type="entry name" value="Kre9_KNH"/>
    <property type="match status" value="1"/>
</dbReference>
<feature type="domain" description="Yeast cell wall synthesis Kre9/Knh1-like N-terminal" evidence="4">
    <location>
        <begin position="26"/>
        <end position="117"/>
    </location>
</feature>
<evidence type="ECO:0000256" key="2">
    <source>
        <dbReference type="SAM" id="MobiDB-lite"/>
    </source>
</evidence>
<feature type="signal peptide" evidence="3">
    <location>
        <begin position="1"/>
        <end position="19"/>
    </location>
</feature>
<dbReference type="PANTHER" id="PTHR40633">
    <property type="entry name" value="MATRIX PROTEIN, PUTATIVE (AFU_ORTHOLOGUE AFUA_8G05410)-RELATED"/>
    <property type="match status" value="1"/>
</dbReference>
<keyword evidence="1 3" id="KW-0732">Signal</keyword>
<evidence type="ECO:0000256" key="1">
    <source>
        <dbReference type="ARBA" id="ARBA00022729"/>
    </source>
</evidence>
<proteinExistence type="predicted"/>
<dbReference type="AlphaFoldDB" id="A0A9P6UML3"/>
<reference evidence="5" key="1">
    <citation type="journal article" date="2020" name="Fungal Divers.">
        <title>Resolving the Mortierellaceae phylogeny through synthesis of multi-gene phylogenetics and phylogenomics.</title>
        <authorList>
            <person name="Vandepol N."/>
            <person name="Liber J."/>
            <person name="Desiro A."/>
            <person name="Na H."/>
            <person name="Kennedy M."/>
            <person name="Barry K."/>
            <person name="Grigoriev I.V."/>
            <person name="Miller A.N."/>
            <person name="O'Donnell K."/>
            <person name="Stajich J.E."/>
            <person name="Bonito G."/>
        </authorList>
    </citation>
    <scope>NUCLEOTIDE SEQUENCE</scope>
    <source>
        <strain evidence="5">REB-010B</strain>
    </source>
</reference>
<protein>
    <recommendedName>
        <fullName evidence="4">Yeast cell wall synthesis Kre9/Knh1-like N-terminal domain-containing protein</fullName>
    </recommendedName>
</protein>
<sequence length="168" mass="16777">MKFITAIAAVAAVAAVANAQTLQINNPTQGTVWTTGAPSYISWTSNCAAMGNASHAVGIQLVNGPSTAVRFVADLGNLDCSGTNTSLNVVVPSTVVTGEYSLRVNTLPQASYSLPFQINNPSSPAQTTPPASSPTPAAPTGKSAGSSLVAGSMAAVLGCAVALFQLAL</sequence>
<dbReference type="Proteomes" id="UP000738325">
    <property type="component" value="Unassembled WGS sequence"/>
</dbReference>
<name>A0A9P6UML3_9FUNG</name>
<accession>A0A9P6UML3</accession>
<dbReference type="PANTHER" id="PTHR40633:SF6">
    <property type="entry name" value="MATRIX PROTEIN, PUTATIVE (AFU_ORTHOLOGUE AFUA_8G05410)-RELATED"/>
    <property type="match status" value="1"/>
</dbReference>
<evidence type="ECO:0000259" key="4">
    <source>
        <dbReference type="Pfam" id="PF10342"/>
    </source>
</evidence>
<evidence type="ECO:0000256" key="3">
    <source>
        <dbReference type="SAM" id="SignalP"/>
    </source>
</evidence>
<evidence type="ECO:0000313" key="5">
    <source>
        <dbReference type="EMBL" id="KAG0311794.1"/>
    </source>
</evidence>
<gene>
    <name evidence="5" type="ORF">BGZ99_009893</name>
</gene>
<dbReference type="InterPro" id="IPR018466">
    <property type="entry name" value="Kre9/Knh1-like_N"/>
</dbReference>
<feature type="chain" id="PRO_5040390162" description="Yeast cell wall synthesis Kre9/Knh1-like N-terminal domain-containing protein" evidence="3">
    <location>
        <begin position="20"/>
        <end position="168"/>
    </location>
</feature>
<dbReference type="EMBL" id="JAAAIP010000878">
    <property type="protein sequence ID" value="KAG0311794.1"/>
    <property type="molecule type" value="Genomic_DNA"/>
</dbReference>
<comment type="caution">
    <text evidence="5">The sequence shown here is derived from an EMBL/GenBank/DDBJ whole genome shotgun (WGS) entry which is preliminary data.</text>
</comment>
<keyword evidence="6" id="KW-1185">Reference proteome</keyword>